<protein>
    <submittedName>
        <fullName evidence="6">IS4 family transposase</fullName>
    </submittedName>
</protein>
<dbReference type="Gene3D" id="3.90.350.10">
    <property type="entry name" value="Transposase Inhibitor Protein From Tn5, Chain A, domain 1"/>
    <property type="match status" value="1"/>
</dbReference>
<keyword evidence="4" id="KW-0233">DNA recombination</keyword>
<evidence type="ECO:0000256" key="3">
    <source>
        <dbReference type="ARBA" id="ARBA00023125"/>
    </source>
</evidence>
<comment type="similarity">
    <text evidence="1">Belongs to the transposase 11 family.</text>
</comment>
<evidence type="ECO:0000313" key="7">
    <source>
        <dbReference type="Proteomes" id="UP000285610"/>
    </source>
</evidence>
<dbReference type="AlphaFoldDB" id="A0A415RWW3"/>
<evidence type="ECO:0000256" key="2">
    <source>
        <dbReference type="ARBA" id="ARBA00022578"/>
    </source>
</evidence>
<gene>
    <name evidence="6" type="ORF">DWZ50_20230</name>
</gene>
<dbReference type="EMBL" id="QRQE01000117">
    <property type="protein sequence ID" value="RHM66808.1"/>
    <property type="molecule type" value="Genomic_DNA"/>
</dbReference>
<dbReference type="GO" id="GO:0004803">
    <property type="term" value="F:transposase activity"/>
    <property type="evidence" value="ECO:0007669"/>
    <property type="project" value="InterPro"/>
</dbReference>
<dbReference type="PANTHER" id="PTHR33258">
    <property type="entry name" value="TRANSPOSASE INSL FOR INSERTION SEQUENCE ELEMENT IS186A-RELATED"/>
    <property type="match status" value="1"/>
</dbReference>
<dbReference type="GO" id="GO:0006313">
    <property type="term" value="P:DNA transposition"/>
    <property type="evidence" value="ECO:0007669"/>
    <property type="project" value="InterPro"/>
</dbReference>
<dbReference type="InterPro" id="IPR002559">
    <property type="entry name" value="Transposase_11"/>
</dbReference>
<reference evidence="6 7" key="1">
    <citation type="submission" date="2018-08" db="EMBL/GenBank/DDBJ databases">
        <title>A genome reference for cultivated species of the human gut microbiota.</title>
        <authorList>
            <person name="Zou Y."/>
            <person name="Xue W."/>
            <person name="Luo G."/>
        </authorList>
    </citation>
    <scope>NUCLEOTIDE SEQUENCE [LARGE SCALE GENOMIC DNA]</scope>
    <source>
        <strain evidence="6 7">AF33-12</strain>
    </source>
</reference>
<dbReference type="SUPFAM" id="SSF53098">
    <property type="entry name" value="Ribonuclease H-like"/>
    <property type="match status" value="1"/>
</dbReference>
<feature type="domain" description="Transposase IS4-like" evidence="5">
    <location>
        <begin position="110"/>
        <end position="354"/>
    </location>
</feature>
<dbReference type="InterPro" id="IPR047952">
    <property type="entry name" value="Transpos_IS4"/>
</dbReference>
<proteinExistence type="inferred from homology"/>
<evidence type="ECO:0000256" key="1">
    <source>
        <dbReference type="ARBA" id="ARBA00010075"/>
    </source>
</evidence>
<accession>A0A415RWW3</accession>
<evidence type="ECO:0000313" key="6">
    <source>
        <dbReference type="EMBL" id="RHM66808.1"/>
    </source>
</evidence>
<keyword evidence="3" id="KW-0238">DNA-binding</keyword>
<organism evidence="6 7">
    <name type="scientific">Mediterraneibacter gnavus</name>
    <name type="common">Ruminococcus gnavus</name>
    <dbReference type="NCBI Taxonomy" id="33038"/>
    <lineage>
        <taxon>Bacteria</taxon>
        <taxon>Bacillati</taxon>
        <taxon>Bacillota</taxon>
        <taxon>Clostridia</taxon>
        <taxon>Lachnospirales</taxon>
        <taxon>Lachnospiraceae</taxon>
        <taxon>Mediterraneibacter</taxon>
    </lineage>
</organism>
<evidence type="ECO:0000256" key="4">
    <source>
        <dbReference type="ARBA" id="ARBA00023172"/>
    </source>
</evidence>
<dbReference type="NCBIfam" id="NF033592">
    <property type="entry name" value="transpos_IS4_1"/>
    <property type="match status" value="1"/>
</dbReference>
<dbReference type="Proteomes" id="UP000285610">
    <property type="component" value="Unassembled WGS sequence"/>
</dbReference>
<evidence type="ECO:0000259" key="5">
    <source>
        <dbReference type="Pfam" id="PF01609"/>
    </source>
</evidence>
<dbReference type="PANTHER" id="PTHR33258:SF1">
    <property type="entry name" value="TRANSPOSASE INSL FOR INSERTION SEQUENCE ELEMENT IS186A-RELATED"/>
    <property type="match status" value="1"/>
</dbReference>
<name>A0A415RWW3_MEDGN</name>
<sequence length="433" mass="50619">MNTHANELKNCLLKIIDEMALSSDIFNLSGKPAFCRKSKFNFSTLIQFILSFGSNSLGHEIGEFFEYRKGFPTVSAFVQQRKKLSYTALEHLFYRFNECTFKKPVLYKNYRLLAIDGSDFSLPYNSQEDNVMGDNHFSTLHLNALFDVCSKSFLDVIVQKGLHENETGAACELVDRISEKHPVIIMADRGYENYNLFAHIEERLFDYVVRVRDSDNSCMVSGLNLPKTEEYDITKRVVLTRHFSGPAAINTEKYKYLSKKSRFDYIENSKSPDYEITIRFVRFLLDDNTYEVIATSLPEEIFSMEDLKEIYHQRWGIETGFRELKYILGLSAFHSKQENSILQEIYARLVMYNFSMLIAQHVKPKEKDLKYKLQINFTQATKICLNFFRYKGKEPPYDIEATIQRFLLPIRPNRKRQRVSVSTCVVSFNYRLA</sequence>
<dbReference type="InterPro" id="IPR012337">
    <property type="entry name" value="RNaseH-like_sf"/>
</dbReference>
<comment type="caution">
    <text evidence="6">The sequence shown here is derived from an EMBL/GenBank/DDBJ whole genome shotgun (WGS) entry which is preliminary data.</text>
</comment>
<dbReference type="Pfam" id="PF01609">
    <property type="entry name" value="DDE_Tnp_1"/>
    <property type="match status" value="1"/>
</dbReference>
<keyword evidence="2" id="KW-0815">Transposition</keyword>
<dbReference type="RefSeq" id="WP_118445578.1">
    <property type="nucleotide sequence ID" value="NZ_JBCPGC010000146.1"/>
</dbReference>
<dbReference type="GO" id="GO:0003677">
    <property type="term" value="F:DNA binding"/>
    <property type="evidence" value="ECO:0007669"/>
    <property type="project" value="UniProtKB-KW"/>
</dbReference>